<evidence type="ECO:0000313" key="1">
    <source>
        <dbReference type="EMBL" id="MCI52330.1"/>
    </source>
</evidence>
<keyword evidence="2" id="KW-1185">Reference proteome</keyword>
<feature type="non-terminal residue" evidence="1">
    <location>
        <position position="1"/>
    </location>
</feature>
<dbReference type="EMBL" id="LXQA010445554">
    <property type="protein sequence ID" value="MCI52330.1"/>
    <property type="molecule type" value="Genomic_DNA"/>
</dbReference>
<dbReference type="AlphaFoldDB" id="A0A392SWP9"/>
<proteinExistence type="predicted"/>
<name>A0A392SWP9_9FABA</name>
<organism evidence="1 2">
    <name type="scientific">Trifolium medium</name>
    <dbReference type="NCBI Taxonomy" id="97028"/>
    <lineage>
        <taxon>Eukaryota</taxon>
        <taxon>Viridiplantae</taxon>
        <taxon>Streptophyta</taxon>
        <taxon>Embryophyta</taxon>
        <taxon>Tracheophyta</taxon>
        <taxon>Spermatophyta</taxon>
        <taxon>Magnoliopsida</taxon>
        <taxon>eudicotyledons</taxon>
        <taxon>Gunneridae</taxon>
        <taxon>Pentapetalae</taxon>
        <taxon>rosids</taxon>
        <taxon>fabids</taxon>
        <taxon>Fabales</taxon>
        <taxon>Fabaceae</taxon>
        <taxon>Papilionoideae</taxon>
        <taxon>50 kb inversion clade</taxon>
        <taxon>NPAAA clade</taxon>
        <taxon>Hologalegina</taxon>
        <taxon>IRL clade</taxon>
        <taxon>Trifolieae</taxon>
        <taxon>Trifolium</taxon>
    </lineage>
</organism>
<evidence type="ECO:0000313" key="2">
    <source>
        <dbReference type="Proteomes" id="UP000265520"/>
    </source>
</evidence>
<protein>
    <submittedName>
        <fullName evidence="1">Uncharacterized protein</fullName>
    </submittedName>
</protein>
<reference evidence="1 2" key="1">
    <citation type="journal article" date="2018" name="Front. Plant Sci.">
        <title>Red Clover (Trifolium pratense) and Zigzag Clover (T. medium) - A Picture of Genomic Similarities and Differences.</title>
        <authorList>
            <person name="Dluhosova J."/>
            <person name="Istvanek J."/>
            <person name="Nedelnik J."/>
            <person name="Repkova J."/>
        </authorList>
    </citation>
    <scope>NUCLEOTIDE SEQUENCE [LARGE SCALE GENOMIC DNA]</scope>
    <source>
        <strain evidence="2">cv. 10/8</strain>
        <tissue evidence="1">Leaf</tissue>
    </source>
</reference>
<accession>A0A392SWP9</accession>
<dbReference type="Proteomes" id="UP000265520">
    <property type="component" value="Unassembled WGS sequence"/>
</dbReference>
<sequence length="67" mass="7502">VLGFGDEERVGGSPNEIFPLIFVTTMANHDVSRILEDEGGSRDIMYGELFEKLGLKRESLAPYRTDL</sequence>
<comment type="caution">
    <text evidence="1">The sequence shown here is derived from an EMBL/GenBank/DDBJ whole genome shotgun (WGS) entry which is preliminary data.</text>
</comment>